<accession>A0A1T5J7J0</accession>
<evidence type="ECO:0000313" key="1">
    <source>
        <dbReference type="EMBL" id="SKC47314.1"/>
    </source>
</evidence>
<keyword evidence="2" id="KW-1185">Reference proteome</keyword>
<protein>
    <submittedName>
        <fullName evidence="1">Uncharacterized protein</fullName>
    </submittedName>
</protein>
<dbReference type="OrthoDB" id="1159810at2"/>
<dbReference type="Proteomes" id="UP000190961">
    <property type="component" value="Unassembled WGS sequence"/>
</dbReference>
<dbReference type="EMBL" id="FUZU01000001">
    <property type="protein sequence ID" value="SKC47314.1"/>
    <property type="molecule type" value="Genomic_DNA"/>
</dbReference>
<name>A0A1T5J7J0_9BACT</name>
<reference evidence="1 2" key="1">
    <citation type="submission" date="2017-02" db="EMBL/GenBank/DDBJ databases">
        <authorList>
            <person name="Peterson S.W."/>
        </authorList>
    </citation>
    <scope>NUCLEOTIDE SEQUENCE [LARGE SCALE GENOMIC DNA]</scope>
    <source>
        <strain evidence="1 2">DSM 25262</strain>
    </source>
</reference>
<evidence type="ECO:0000313" key="2">
    <source>
        <dbReference type="Proteomes" id="UP000190961"/>
    </source>
</evidence>
<dbReference type="AlphaFoldDB" id="A0A1T5J7J0"/>
<dbReference type="RefSeq" id="WP_079685428.1">
    <property type="nucleotide sequence ID" value="NZ_FUZU01000001.1"/>
</dbReference>
<dbReference type="STRING" id="688867.SAMN05660236_0837"/>
<organism evidence="1 2">
    <name type="scientific">Ohtaekwangia koreensis</name>
    <dbReference type="NCBI Taxonomy" id="688867"/>
    <lineage>
        <taxon>Bacteria</taxon>
        <taxon>Pseudomonadati</taxon>
        <taxon>Bacteroidota</taxon>
        <taxon>Cytophagia</taxon>
        <taxon>Cytophagales</taxon>
        <taxon>Fulvivirgaceae</taxon>
        <taxon>Ohtaekwangia</taxon>
    </lineage>
</organism>
<gene>
    <name evidence="1" type="ORF">SAMN05660236_0837</name>
</gene>
<sequence length="242" mass="26425">MLGALGQLMESEYTNPAELLGLNGEMDEALMGYLNALNPVARARAVSKLTKRHIPSQGSRAEFEKFFVELPKHIKEQLGEGKLRLADHLIYSIKPVKGAKTIKMFESQDVKEVGLRNISNAKLPKNMALLVSGIILMQGKAASQDSEAIKVTSFDTIDSVPAFANGEFKLKANKKQLVSDTSNRSFITDGFSQVPKGFYKLANPRLIQDDIDIEFEIELGTVSGVDPNAVIYIGLVGTATIP</sequence>
<proteinExistence type="predicted"/>